<evidence type="ECO:0000313" key="1">
    <source>
        <dbReference type="EMBL" id="KAF6087323.1"/>
    </source>
</evidence>
<evidence type="ECO:0000313" key="2">
    <source>
        <dbReference type="Proteomes" id="UP000664940"/>
    </source>
</evidence>
<dbReference type="PANTHER" id="PTHR22677:SF3">
    <property type="entry name" value="ANKYRIN REPEAT DOMAIN-CONTAINING PROTEIN 60"/>
    <property type="match status" value="1"/>
</dbReference>
<accession>A0A833Z6U5</accession>
<protein>
    <submittedName>
        <fullName evidence="1">Ankyrin repeat domain 60</fullName>
    </submittedName>
</protein>
<comment type="caution">
    <text evidence="1">The sequence shown here is derived from an EMBL/GenBank/DDBJ whole genome shotgun (WGS) entry which is preliminary data.</text>
</comment>
<organism evidence="1 2">
    <name type="scientific">Phyllostomus discolor</name>
    <name type="common">pale spear-nosed bat</name>
    <dbReference type="NCBI Taxonomy" id="89673"/>
    <lineage>
        <taxon>Eukaryota</taxon>
        <taxon>Metazoa</taxon>
        <taxon>Chordata</taxon>
        <taxon>Craniata</taxon>
        <taxon>Vertebrata</taxon>
        <taxon>Euteleostomi</taxon>
        <taxon>Mammalia</taxon>
        <taxon>Eutheria</taxon>
        <taxon>Laurasiatheria</taxon>
        <taxon>Chiroptera</taxon>
        <taxon>Yangochiroptera</taxon>
        <taxon>Phyllostomidae</taxon>
        <taxon>Phyllostominae</taxon>
        <taxon>Phyllostomus</taxon>
    </lineage>
</organism>
<sequence>MDDSTLNFYDVVPGGIISLCVWHHDGWTDLVPAAAEGDISKLSCLGVDDDSPYQTANSLYLGEKHWRAWVAQRAFVALYVASHRGRLEAVQYLLEHGNSGRPPRARGSRSL</sequence>
<gene>
    <name evidence="1" type="ORF">HJG60_000718</name>
</gene>
<name>A0A833Z6U5_9CHIR</name>
<dbReference type="EMBL" id="JABVXQ010000010">
    <property type="protein sequence ID" value="KAF6087323.1"/>
    <property type="molecule type" value="Genomic_DNA"/>
</dbReference>
<reference evidence="1 2" key="1">
    <citation type="journal article" date="2020" name="Nature">
        <title>Six reference-quality genomes reveal evolution of bat adaptations.</title>
        <authorList>
            <person name="Jebb D."/>
            <person name="Huang Z."/>
            <person name="Pippel M."/>
            <person name="Hughes G.M."/>
            <person name="Lavrichenko K."/>
            <person name="Devanna P."/>
            <person name="Winkler S."/>
            <person name="Jermiin L.S."/>
            <person name="Skirmuntt E.C."/>
            <person name="Katzourakis A."/>
            <person name="Burkitt-Gray L."/>
            <person name="Ray D.A."/>
            <person name="Sullivan K.A.M."/>
            <person name="Roscito J.G."/>
            <person name="Kirilenko B.M."/>
            <person name="Davalos L.M."/>
            <person name="Corthals A.P."/>
            <person name="Power M.L."/>
            <person name="Jones G."/>
            <person name="Ransome R.D."/>
            <person name="Dechmann D.K.N."/>
            <person name="Locatelli A.G."/>
            <person name="Puechmaille S.J."/>
            <person name="Fedrigo O."/>
            <person name="Jarvis E.D."/>
            <person name="Hiller M."/>
            <person name="Vernes S.C."/>
            <person name="Myers E.W."/>
            <person name="Teeling E.C."/>
        </authorList>
    </citation>
    <scope>NUCLEOTIDE SEQUENCE [LARGE SCALE GENOMIC DNA]</scope>
    <source>
        <strain evidence="1">Bat1K_MPI-CBG_1</strain>
    </source>
</reference>
<dbReference type="AlphaFoldDB" id="A0A833Z6U5"/>
<proteinExistence type="predicted"/>
<dbReference type="InterPro" id="IPR039323">
    <property type="entry name" value="ANKRD_45/46/60"/>
</dbReference>
<dbReference type="Proteomes" id="UP000664940">
    <property type="component" value="Unassembled WGS sequence"/>
</dbReference>
<dbReference type="PANTHER" id="PTHR22677">
    <property type="entry name" value="ANKYRIN REPEAT DOMAIN-CONTAINING PROTEIN 60"/>
    <property type="match status" value="1"/>
</dbReference>